<evidence type="ECO:0000259" key="1">
    <source>
        <dbReference type="Pfam" id="PF19810"/>
    </source>
</evidence>
<dbReference type="OMA" id="EANVEYS"/>
<protein>
    <submittedName>
        <fullName evidence="3">Aspartate kinase</fullName>
    </submittedName>
</protein>
<feature type="domain" description="HFX-2341-like N-terminal" evidence="1">
    <location>
        <begin position="2"/>
        <end position="139"/>
    </location>
</feature>
<sequence length="305" mass="34803">MQTHIVPVGFDYDRLIAPLVREQLDVDRVILLEGAVGSEANVEYSRNLAEKLEKDYQNLLGAETERFVVADVYDYDEAFEQAFELINAELDAGSEVWVNVSAMPRTVSFAFATAAHSIMVEREGDRDRIHTYYTVPEKYLETELAEELRKQIDMLEDMRTGEEVDERIDDRLETARDLLSEFDERGTTIGAKEIDGSHIVELPVASFSNVKPFEEVILFTLGEHGEFESVSELAQQLARDLGEEYTDSFRSKVIYNVDRLGPGGKGYIEQEEHGKSYRTTLSRIGQLWVRAHSAEDRKHRESDLP</sequence>
<reference evidence="3 4" key="1">
    <citation type="submission" date="2018-12" db="EMBL/GenBank/DDBJ databases">
        <title>Draft genome sequence of Haloarcula hispinica strain 18.1, an halophilic archaeon isolated from Chott El Jerid of Southern Tunisia.</title>
        <authorList>
            <person name="Najjari A."/>
            <person name="Ben Dhia O."/>
            <person name="Ferjani R."/>
            <person name="Mahjoubi M."/>
            <person name="Sghaier H."/>
            <person name="Elshahed M."/>
            <person name="Ouzari H.I."/>
            <person name="Cherid A."/>
            <person name="Youssef N."/>
        </authorList>
    </citation>
    <scope>NUCLEOTIDE SEQUENCE [LARGE SCALE GENOMIC DNA]</scope>
    <source>
        <strain evidence="3 4">18.1</strain>
    </source>
</reference>
<dbReference type="RefSeq" id="WP_014040964.1">
    <property type="nucleotide sequence ID" value="NZ_BAABRG010000001.1"/>
</dbReference>
<dbReference type="EMBL" id="RZIG01000002">
    <property type="protein sequence ID" value="RYJ10063.1"/>
    <property type="molecule type" value="Genomic_DNA"/>
</dbReference>
<dbReference type="InterPro" id="IPR046260">
    <property type="entry name" value="HFX_2341-like_N"/>
</dbReference>
<comment type="caution">
    <text evidence="3">The sequence shown here is derived from an EMBL/GenBank/DDBJ whole genome shotgun (WGS) entry which is preliminary data.</text>
</comment>
<organism evidence="3 4">
    <name type="scientific">Haloarcula hispanica</name>
    <dbReference type="NCBI Taxonomy" id="51589"/>
    <lineage>
        <taxon>Archaea</taxon>
        <taxon>Methanobacteriati</taxon>
        <taxon>Methanobacteriota</taxon>
        <taxon>Stenosarchaea group</taxon>
        <taxon>Halobacteria</taxon>
        <taxon>Halobacteriales</taxon>
        <taxon>Haloarculaceae</taxon>
        <taxon>Haloarcula</taxon>
    </lineage>
</organism>
<dbReference type="Pfam" id="PF24989">
    <property type="entry name" value="DUF7776"/>
    <property type="match status" value="1"/>
</dbReference>
<accession>A0A482TFZ4</accession>
<dbReference type="GeneID" id="99239227"/>
<gene>
    <name evidence="3" type="ORF">ELS20_08660</name>
</gene>
<keyword evidence="3" id="KW-0418">Kinase</keyword>
<evidence type="ECO:0000313" key="3">
    <source>
        <dbReference type="EMBL" id="RYJ10063.1"/>
    </source>
</evidence>
<dbReference type="AlphaFoldDB" id="A0A482TFZ4"/>
<keyword evidence="3" id="KW-0808">Transferase</keyword>
<feature type="domain" description="DUF7776" evidence="2">
    <location>
        <begin position="140"/>
        <end position="208"/>
    </location>
</feature>
<dbReference type="InterPro" id="IPR056678">
    <property type="entry name" value="DUF7776"/>
</dbReference>
<dbReference type="Gene3D" id="3.40.50.11700">
    <property type="match status" value="1"/>
</dbReference>
<evidence type="ECO:0000313" key="4">
    <source>
        <dbReference type="Proteomes" id="UP000293535"/>
    </source>
</evidence>
<dbReference type="GO" id="GO:0016301">
    <property type="term" value="F:kinase activity"/>
    <property type="evidence" value="ECO:0007669"/>
    <property type="project" value="UniProtKB-KW"/>
</dbReference>
<dbReference type="Proteomes" id="UP000293535">
    <property type="component" value="Unassembled WGS sequence"/>
</dbReference>
<evidence type="ECO:0000259" key="2">
    <source>
        <dbReference type="Pfam" id="PF24989"/>
    </source>
</evidence>
<dbReference type="Pfam" id="PF19810">
    <property type="entry name" value="HFX_2341_N"/>
    <property type="match status" value="1"/>
</dbReference>
<name>A0A482TFZ4_HALHI</name>
<proteinExistence type="predicted"/>